<keyword evidence="3" id="KW-0238">DNA-binding</keyword>
<dbReference type="PANTHER" id="PTHR30346:SF0">
    <property type="entry name" value="HCA OPERON TRANSCRIPTIONAL ACTIVATOR HCAR"/>
    <property type="match status" value="1"/>
</dbReference>
<keyword evidence="4" id="KW-0804">Transcription</keyword>
<name>A0ABV7QQM6_9PSEU</name>
<reference evidence="7" key="1">
    <citation type="journal article" date="2019" name="Int. J. Syst. Evol. Microbiol.">
        <title>The Global Catalogue of Microorganisms (GCM) 10K type strain sequencing project: providing services to taxonomists for standard genome sequencing and annotation.</title>
        <authorList>
            <consortium name="The Broad Institute Genomics Platform"/>
            <consortium name="The Broad Institute Genome Sequencing Center for Infectious Disease"/>
            <person name="Wu L."/>
            <person name="Ma J."/>
        </authorList>
    </citation>
    <scope>NUCLEOTIDE SEQUENCE [LARGE SCALE GENOMIC DNA]</scope>
    <source>
        <strain evidence="7">CGMCC 4.7682</strain>
    </source>
</reference>
<dbReference type="SUPFAM" id="SSF46785">
    <property type="entry name" value="Winged helix' DNA-binding domain"/>
    <property type="match status" value="1"/>
</dbReference>
<feature type="domain" description="HTH lysR-type" evidence="5">
    <location>
        <begin position="12"/>
        <end position="69"/>
    </location>
</feature>
<dbReference type="PRINTS" id="PR00039">
    <property type="entry name" value="HTHLYSR"/>
</dbReference>
<dbReference type="EMBL" id="JBHRWI010000050">
    <property type="protein sequence ID" value="MFC3515351.1"/>
    <property type="molecule type" value="Genomic_DNA"/>
</dbReference>
<evidence type="ECO:0000313" key="7">
    <source>
        <dbReference type="Proteomes" id="UP001595764"/>
    </source>
</evidence>
<dbReference type="InterPro" id="IPR036390">
    <property type="entry name" value="WH_DNA-bd_sf"/>
</dbReference>
<comment type="similarity">
    <text evidence="1">Belongs to the LysR transcriptional regulatory family.</text>
</comment>
<dbReference type="Gene3D" id="1.10.10.10">
    <property type="entry name" value="Winged helix-like DNA-binding domain superfamily/Winged helix DNA-binding domain"/>
    <property type="match status" value="1"/>
</dbReference>
<dbReference type="InterPro" id="IPR005119">
    <property type="entry name" value="LysR_subst-bd"/>
</dbReference>
<dbReference type="Pfam" id="PF03466">
    <property type="entry name" value="LysR_substrate"/>
    <property type="match status" value="1"/>
</dbReference>
<gene>
    <name evidence="6" type="ORF">ACFORO_34630</name>
</gene>
<dbReference type="SUPFAM" id="SSF53850">
    <property type="entry name" value="Periplasmic binding protein-like II"/>
    <property type="match status" value="1"/>
</dbReference>
<evidence type="ECO:0000256" key="4">
    <source>
        <dbReference type="ARBA" id="ARBA00023163"/>
    </source>
</evidence>
<dbReference type="Gene3D" id="3.40.190.10">
    <property type="entry name" value="Periplasmic binding protein-like II"/>
    <property type="match status" value="2"/>
</dbReference>
<accession>A0ABV7QQM6</accession>
<keyword evidence="7" id="KW-1185">Reference proteome</keyword>
<dbReference type="Pfam" id="PF00126">
    <property type="entry name" value="HTH_1"/>
    <property type="match status" value="1"/>
</dbReference>
<dbReference type="RefSeq" id="WP_377874306.1">
    <property type="nucleotide sequence ID" value="NZ_JBHMAY010000070.1"/>
</dbReference>
<dbReference type="CDD" id="cd05466">
    <property type="entry name" value="PBP2_LTTR_substrate"/>
    <property type="match status" value="1"/>
</dbReference>
<evidence type="ECO:0000256" key="2">
    <source>
        <dbReference type="ARBA" id="ARBA00023015"/>
    </source>
</evidence>
<sequence length="314" mass="34095">MHPTNALPPAEFDLRLVRYFAMVAEQQHFGRAAALLHVTQPSLSRQIRTLEQRVGARLLDRDRQGTRLTPAGAAFLPHARQLLAVAATAAAEARAAAVPSRVTVGHTRGLIITPAVRRLRHHHPEAEVHTVHLELSEVRTALFGHRVDAVVTRLPFAADGLRVTVLHEEPRVLLVAGDHRLAGRESVTLDDIATEPMPRLPDAEWDAYWRLEPRPDGTPAPDGPLIGHLEDSFELIASGQVVAIVPAGLRADSTRPDLTSIPLHGFEPCQVVLATRDGETAHLVAAFREAAQAALNRSATASDIGRTSLHTNVI</sequence>
<protein>
    <submittedName>
        <fullName evidence="6">LysR substrate-binding domain-containing protein</fullName>
    </submittedName>
</protein>
<evidence type="ECO:0000313" key="6">
    <source>
        <dbReference type="EMBL" id="MFC3515351.1"/>
    </source>
</evidence>
<dbReference type="PANTHER" id="PTHR30346">
    <property type="entry name" value="TRANSCRIPTIONAL DUAL REGULATOR HCAR-RELATED"/>
    <property type="match status" value="1"/>
</dbReference>
<dbReference type="InterPro" id="IPR000847">
    <property type="entry name" value="LysR_HTH_N"/>
</dbReference>
<dbReference type="Proteomes" id="UP001595764">
    <property type="component" value="Unassembled WGS sequence"/>
</dbReference>
<dbReference type="PROSITE" id="PS50931">
    <property type="entry name" value="HTH_LYSR"/>
    <property type="match status" value="1"/>
</dbReference>
<comment type="caution">
    <text evidence="6">The sequence shown here is derived from an EMBL/GenBank/DDBJ whole genome shotgun (WGS) entry which is preliminary data.</text>
</comment>
<evidence type="ECO:0000256" key="3">
    <source>
        <dbReference type="ARBA" id="ARBA00023125"/>
    </source>
</evidence>
<evidence type="ECO:0000256" key="1">
    <source>
        <dbReference type="ARBA" id="ARBA00009437"/>
    </source>
</evidence>
<proteinExistence type="inferred from homology"/>
<dbReference type="InterPro" id="IPR036388">
    <property type="entry name" value="WH-like_DNA-bd_sf"/>
</dbReference>
<organism evidence="6 7">
    <name type="scientific">Amycolatopsis halotolerans</name>
    <dbReference type="NCBI Taxonomy" id="330083"/>
    <lineage>
        <taxon>Bacteria</taxon>
        <taxon>Bacillati</taxon>
        <taxon>Actinomycetota</taxon>
        <taxon>Actinomycetes</taxon>
        <taxon>Pseudonocardiales</taxon>
        <taxon>Pseudonocardiaceae</taxon>
        <taxon>Amycolatopsis</taxon>
    </lineage>
</organism>
<evidence type="ECO:0000259" key="5">
    <source>
        <dbReference type="PROSITE" id="PS50931"/>
    </source>
</evidence>
<keyword evidence="2" id="KW-0805">Transcription regulation</keyword>